<organism evidence="1 2">
    <name type="scientific">Clostridium thailandense</name>
    <dbReference type="NCBI Taxonomy" id="2794346"/>
    <lineage>
        <taxon>Bacteria</taxon>
        <taxon>Bacillati</taxon>
        <taxon>Bacillota</taxon>
        <taxon>Clostridia</taxon>
        <taxon>Eubacteriales</taxon>
        <taxon>Clostridiaceae</taxon>
        <taxon>Clostridium</taxon>
    </lineage>
</organism>
<sequence length="144" mass="15644">MQIEAYFEGIKNANEAAAKLKSEGFSNAIVDINDHYEDFNSGTRPVLPGNENAPTLSQLILNTGPYTEDPTKRPLNAASPMVSGMGGFEEITDINYKLTMNVAESNADRAKALIKDLGGNLKDPNLDLPHRLEDINPTLGDLDL</sequence>
<proteinExistence type="predicted"/>
<dbReference type="AlphaFoldDB" id="A0A949TYD1"/>
<keyword evidence="2" id="KW-1185">Reference proteome</keyword>
<evidence type="ECO:0000313" key="1">
    <source>
        <dbReference type="EMBL" id="MBV7274868.1"/>
    </source>
</evidence>
<gene>
    <name evidence="1" type="ORF">I6U48_18380</name>
</gene>
<comment type="caution">
    <text evidence="1">The sequence shown here is derived from an EMBL/GenBank/DDBJ whole genome shotgun (WGS) entry which is preliminary data.</text>
</comment>
<dbReference type="RefSeq" id="WP_218321927.1">
    <property type="nucleotide sequence ID" value="NZ_JAEEGC010000100.1"/>
</dbReference>
<name>A0A949TYD1_9CLOT</name>
<accession>A0A949TYD1</accession>
<dbReference type="Proteomes" id="UP000694308">
    <property type="component" value="Unassembled WGS sequence"/>
</dbReference>
<evidence type="ECO:0000313" key="2">
    <source>
        <dbReference type="Proteomes" id="UP000694308"/>
    </source>
</evidence>
<dbReference type="EMBL" id="JAEEGC010000100">
    <property type="protein sequence ID" value="MBV7274868.1"/>
    <property type="molecule type" value="Genomic_DNA"/>
</dbReference>
<reference evidence="1" key="1">
    <citation type="submission" date="2020-12" db="EMBL/GenBank/DDBJ databases">
        <title>Clostridium thailandense sp. nov., a novel acetogenic bacterium isolated from peat land soil in Thailand.</title>
        <authorList>
            <person name="Chaikitkaew S."/>
            <person name="Birkeland N.K."/>
        </authorList>
    </citation>
    <scope>NUCLEOTIDE SEQUENCE</scope>
    <source>
        <strain evidence="1">PL3</strain>
    </source>
</reference>
<protein>
    <submittedName>
        <fullName evidence="1">Uncharacterized protein</fullName>
    </submittedName>
</protein>